<keyword evidence="5" id="KW-0547">Nucleotide-binding</keyword>
<dbReference type="InterPro" id="IPR001645">
    <property type="entry name" value="Folylpolyglutamate_synth"/>
</dbReference>
<evidence type="ECO:0000256" key="8">
    <source>
        <dbReference type="ARBA" id="ARBA00030592"/>
    </source>
</evidence>
<comment type="similarity">
    <text evidence="1">Belongs to the folylpolyglutamate synthase family.</text>
</comment>
<keyword evidence="3" id="KW-0436">Ligase</keyword>
<feature type="region of interest" description="Disordered" evidence="10">
    <location>
        <begin position="1"/>
        <end position="31"/>
    </location>
</feature>
<accession>A0ABY5YGU6</accession>
<reference evidence="12" key="1">
    <citation type="submission" date="2022-09" db="EMBL/GenBank/DDBJ databases">
        <title>genome sequence of Deinococcus rubellus.</title>
        <authorList>
            <person name="Srinivasan S."/>
        </authorList>
    </citation>
    <scope>NUCLEOTIDE SEQUENCE</scope>
    <source>
        <strain evidence="12">Ant6</strain>
    </source>
</reference>
<organism evidence="12 13">
    <name type="scientific">Deinococcus rubellus</name>
    <dbReference type="NCBI Taxonomy" id="1889240"/>
    <lineage>
        <taxon>Bacteria</taxon>
        <taxon>Thermotogati</taxon>
        <taxon>Deinococcota</taxon>
        <taxon>Deinococci</taxon>
        <taxon>Deinococcales</taxon>
        <taxon>Deinococcaceae</taxon>
        <taxon>Deinococcus</taxon>
    </lineage>
</organism>
<evidence type="ECO:0000256" key="4">
    <source>
        <dbReference type="ARBA" id="ARBA00022723"/>
    </source>
</evidence>
<evidence type="ECO:0000256" key="6">
    <source>
        <dbReference type="ARBA" id="ARBA00022840"/>
    </source>
</evidence>
<dbReference type="SUPFAM" id="SSF53623">
    <property type="entry name" value="MurD-like peptide ligases, catalytic domain"/>
    <property type="match status" value="1"/>
</dbReference>
<evidence type="ECO:0000256" key="7">
    <source>
        <dbReference type="ARBA" id="ARBA00022842"/>
    </source>
</evidence>
<dbReference type="EC" id="6.3.2.17" evidence="2"/>
<protein>
    <recommendedName>
        <fullName evidence="2">tetrahydrofolate synthase</fullName>
        <ecNumber evidence="2">6.3.2.17</ecNumber>
    </recommendedName>
    <alternativeName>
        <fullName evidence="8">Tetrahydrofolylpolyglutamate synthase</fullName>
    </alternativeName>
</protein>
<dbReference type="EMBL" id="CP104213">
    <property type="protein sequence ID" value="UWX63622.1"/>
    <property type="molecule type" value="Genomic_DNA"/>
</dbReference>
<evidence type="ECO:0000256" key="2">
    <source>
        <dbReference type="ARBA" id="ARBA00013025"/>
    </source>
</evidence>
<keyword evidence="4" id="KW-0479">Metal-binding</keyword>
<evidence type="ECO:0000313" key="13">
    <source>
        <dbReference type="Proteomes" id="UP001060261"/>
    </source>
</evidence>
<dbReference type="RefSeq" id="WP_260559906.1">
    <property type="nucleotide sequence ID" value="NZ_BAABEC010000074.1"/>
</dbReference>
<evidence type="ECO:0000256" key="1">
    <source>
        <dbReference type="ARBA" id="ARBA00008276"/>
    </source>
</evidence>
<dbReference type="PANTHER" id="PTHR11136:SF0">
    <property type="entry name" value="DIHYDROFOLATE SYNTHETASE-RELATED"/>
    <property type="match status" value="1"/>
</dbReference>
<dbReference type="Proteomes" id="UP001060261">
    <property type="component" value="Chromosome"/>
</dbReference>
<dbReference type="Gene3D" id="3.90.190.20">
    <property type="entry name" value="Mur ligase, C-terminal domain"/>
    <property type="match status" value="1"/>
</dbReference>
<gene>
    <name evidence="12" type="ORF">N0D28_12925</name>
</gene>
<keyword evidence="7" id="KW-0460">Magnesium</keyword>
<evidence type="ECO:0000259" key="11">
    <source>
        <dbReference type="Pfam" id="PF02875"/>
    </source>
</evidence>
<dbReference type="Gene3D" id="3.40.1190.10">
    <property type="entry name" value="Mur-like, catalytic domain"/>
    <property type="match status" value="1"/>
</dbReference>
<evidence type="ECO:0000256" key="3">
    <source>
        <dbReference type="ARBA" id="ARBA00022598"/>
    </source>
</evidence>
<dbReference type="PANTHER" id="PTHR11136">
    <property type="entry name" value="FOLYLPOLYGLUTAMATE SYNTHASE-RELATED"/>
    <property type="match status" value="1"/>
</dbReference>
<evidence type="ECO:0000256" key="9">
    <source>
        <dbReference type="ARBA" id="ARBA00047493"/>
    </source>
</evidence>
<evidence type="ECO:0000256" key="10">
    <source>
        <dbReference type="SAM" id="MobiDB-lite"/>
    </source>
</evidence>
<keyword evidence="6" id="KW-0067">ATP-binding</keyword>
<dbReference type="NCBIfam" id="TIGR01499">
    <property type="entry name" value="folC"/>
    <property type="match status" value="1"/>
</dbReference>
<dbReference type="InterPro" id="IPR004101">
    <property type="entry name" value="Mur_ligase_C"/>
</dbReference>
<evidence type="ECO:0000313" key="12">
    <source>
        <dbReference type="EMBL" id="UWX63622.1"/>
    </source>
</evidence>
<dbReference type="Pfam" id="PF02875">
    <property type="entry name" value="Mur_ligase_C"/>
    <property type="match status" value="1"/>
</dbReference>
<comment type="catalytic activity">
    <reaction evidence="9">
        <text>(6S)-5,6,7,8-tetrahydrofolyl-(gamma-L-Glu)(n) + L-glutamate + ATP = (6S)-5,6,7,8-tetrahydrofolyl-(gamma-L-Glu)(n+1) + ADP + phosphate + H(+)</text>
        <dbReference type="Rhea" id="RHEA:10580"/>
        <dbReference type="Rhea" id="RHEA-COMP:14738"/>
        <dbReference type="Rhea" id="RHEA-COMP:14740"/>
        <dbReference type="ChEBI" id="CHEBI:15378"/>
        <dbReference type="ChEBI" id="CHEBI:29985"/>
        <dbReference type="ChEBI" id="CHEBI:30616"/>
        <dbReference type="ChEBI" id="CHEBI:43474"/>
        <dbReference type="ChEBI" id="CHEBI:141005"/>
        <dbReference type="ChEBI" id="CHEBI:456216"/>
        <dbReference type="EC" id="6.3.2.17"/>
    </reaction>
</comment>
<sequence length="418" mass="43913">MAYLAPEMTRPGDLVEPAQPEQNWPKQERPDYDWLYSRTRQGQARGPQRARALLDQLGSPDQTFQSIRVIGTNGKGSTCTMLEAGLIAAGLPTGRFTSPHLERFEERIRTSGQELDPRRSAVFIAWARQHAPDAAFFDLTLGLACSEFARAGVSWAVMEAGVGGRSDGTQALHRVAAVSLTNVALDHTAVLGPGLSDIARDKAGAALAGVPLLTTAIGEGLDVIRQVAGERGTPLYTPQTHPALFELPHPPRLAGPHQIENAQLAAATLRLLGSGSGIEAALDAGHPARLERFGLPGNGVADITVLLDGAHNPHAARALAAAVPHADVLLFGNLARKDTGATLAPLLALAPRRVFTSPGDLASDPRELARRFGGEAVEGVPAAFARARALTPPGGTLLVTGSLYLAGTVRGLLLEAAR</sequence>
<name>A0ABY5YGU6_9DEIO</name>
<proteinExistence type="inferred from homology"/>
<dbReference type="InterPro" id="IPR036615">
    <property type="entry name" value="Mur_ligase_C_dom_sf"/>
</dbReference>
<dbReference type="SUPFAM" id="SSF53244">
    <property type="entry name" value="MurD-like peptide ligases, peptide-binding domain"/>
    <property type="match status" value="1"/>
</dbReference>
<dbReference type="InterPro" id="IPR036565">
    <property type="entry name" value="Mur-like_cat_sf"/>
</dbReference>
<evidence type="ECO:0000256" key="5">
    <source>
        <dbReference type="ARBA" id="ARBA00022741"/>
    </source>
</evidence>
<feature type="domain" description="Mur ligase C-terminal" evidence="11">
    <location>
        <begin position="299"/>
        <end position="402"/>
    </location>
</feature>
<keyword evidence="13" id="KW-1185">Reference proteome</keyword>